<reference evidence="2" key="1">
    <citation type="submission" date="2022-01" db="EMBL/GenBank/DDBJ databases">
        <authorList>
            <person name="King R."/>
        </authorList>
    </citation>
    <scope>NUCLEOTIDE SEQUENCE</scope>
</reference>
<name>A0A9N9XNB6_PHYSR</name>
<proteinExistence type="predicted"/>
<protein>
    <submittedName>
        <fullName evidence="2">Uncharacterized protein</fullName>
    </submittedName>
</protein>
<feature type="region of interest" description="Disordered" evidence="1">
    <location>
        <begin position="62"/>
        <end position="101"/>
    </location>
</feature>
<accession>A0A9N9XNB6</accession>
<dbReference type="AlphaFoldDB" id="A0A9N9XNB6"/>
<dbReference type="Proteomes" id="UP001153712">
    <property type="component" value="Chromosome 2"/>
</dbReference>
<organism evidence="2 3">
    <name type="scientific">Phyllotreta striolata</name>
    <name type="common">Striped flea beetle</name>
    <name type="synonym">Crioceris striolata</name>
    <dbReference type="NCBI Taxonomy" id="444603"/>
    <lineage>
        <taxon>Eukaryota</taxon>
        <taxon>Metazoa</taxon>
        <taxon>Ecdysozoa</taxon>
        <taxon>Arthropoda</taxon>
        <taxon>Hexapoda</taxon>
        <taxon>Insecta</taxon>
        <taxon>Pterygota</taxon>
        <taxon>Neoptera</taxon>
        <taxon>Endopterygota</taxon>
        <taxon>Coleoptera</taxon>
        <taxon>Polyphaga</taxon>
        <taxon>Cucujiformia</taxon>
        <taxon>Chrysomeloidea</taxon>
        <taxon>Chrysomelidae</taxon>
        <taxon>Galerucinae</taxon>
        <taxon>Alticini</taxon>
        <taxon>Phyllotreta</taxon>
    </lineage>
</organism>
<evidence type="ECO:0000313" key="2">
    <source>
        <dbReference type="EMBL" id="CAG9859346.1"/>
    </source>
</evidence>
<keyword evidence="3" id="KW-1185">Reference proteome</keyword>
<dbReference type="EMBL" id="OU900095">
    <property type="protein sequence ID" value="CAG9859346.1"/>
    <property type="molecule type" value="Genomic_DNA"/>
</dbReference>
<evidence type="ECO:0000256" key="1">
    <source>
        <dbReference type="SAM" id="MobiDB-lite"/>
    </source>
</evidence>
<sequence>MFKSLSTPFLHPCKSVPIIKNFPRGSDWLHKIPFGSPGRFHHTTRPDANLIRNFFAQTAQPETIEDTSPKPQQPQSPPDPTDDYEEFLPLIEPGNHTASNPGDQYETFTEHYEEERVEHHVGHLAGPRIGDQLGKIGGLLNKDGHYRHSYSTKAIAGDARDARDARDDGQPTVEYFKRSKKLRRTLEEDDGEPFLAGDNAEDVVFYYEEDIEETNIYPAKGLDDVKVKRAEDRGVEKAVGTVATPESLTNVNV</sequence>
<gene>
    <name evidence="2" type="ORF">PHYEVI_LOCUS5720</name>
</gene>
<evidence type="ECO:0000313" key="3">
    <source>
        <dbReference type="Proteomes" id="UP001153712"/>
    </source>
</evidence>